<dbReference type="Gene3D" id="3.30.450.20">
    <property type="entry name" value="PAS domain"/>
    <property type="match status" value="1"/>
</dbReference>
<evidence type="ECO:0000313" key="3">
    <source>
        <dbReference type="EMBL" id="MBD2292313.1"/>
    </source>
</evidence>
<feature type="domain" description="EAL" evidence="1">
    <location>
        <begin position="371"/>
        <end position="626"/>
    </location>
</feature>
<dbReference type="SMART" id="SM00052">
    <property type="entry name" value="EAL"/>
    <property type="match status" value="1"/>
</dbReference>
<evidence type="ECO:0000313" key="4">
    <source>
        <dbReference type="Proteomes" id="UP000662185"/>
    </source>
</evidence>
<organism evidence="3 4">
    <name type="scientific">Anabaena sphaerica FACHB-251</name>
    <dbReference type="NCBI Taxonomy" id="2692883"/>
    <lineage>
        <taxon>Bacteria</taxon>
        <taxon>Bacillati</taxon>
        <taxon>Cyanobacteriota</taxon>
        <taxon>Cyanophyceae</taxon>
        <taxon>Nostocales</taxon>
        <taxon>Nostocaceae</taxon>
        <taxon>Anabaena</taxon>
    </lineage>
</organism>
<dbReference type="FunFam" id="3.30.70.270:FF:000001">
    <property type="entry name" value="Diguanylate cyclase domain protein"/>
    <property type="match status" value="1"/>
</dbReference>
<dbReference type="RefSeq" id="WP_190556610.1">
    <property type="nucleotide sequence ID" value="NZ_JACJQU010000001.1"/>
</dbReference>
<dbReference type="EMBL" id="JACJQU010000001">
    <property type="protein sequence ID" value="MBD2292313.1"/>
    <property type="molecule type" value="Genomic_DNA"/>
</dbReference>
<sequence>MIIFMIGVISCLGIQLIIWHSFNFLSPQFSHEKNEKYQNTKIDQVNSAEYLAKKLQMEKAERQRIQTELEKFLVLQKATLESTKDAILILDSLDRIIGFNQNFLQMWGITELLIKSGNYKQALRIAMRKLDNPKYYLSRLRELNQNRDIKINDLILFKDGRVFNPYYQQQHIGEKNIGKIWSFRDITAEKLASATIHYQALHDTLTNLPNRVLFHNLLMASLKKVSHSHTLAVCFLDLDRFKKINDSLGHAIGDQLLQMVAQRLRECLCPGDIIARWGGDEFTIILPEISDSKDVNLIQERIFAAFKEGFKIDNYHLNISPSIGIALYPQHGEDAETLIKNADAALSRVKLQGRNNYKLYHPAINSQATELFILENSLHHALERQEFKVYYQPQVNSSTGEITKMEALLRWQHPELGLIPPATFIPIAEETGLILPISEWVLKTACLQNKSWQQNLNLPSLSVAVNLSARQFQQPNLVDMVEQVLSETKLEHKYLELEITETVAMQDVELTRKILKELDQIGVTISIDDFGTGYSSLSYLKDFPIHALKIDQSFVRDLANGDNQTAITTAIIALAHGLNLAVVAEGVETEEQFNLLRILECEVMQGYLFSHPLSSEEATRMLRAYHPIDTPPSSLRCGGGKLLFNKNLIFSTITNESYSLSTSVDLRVSHNIL</sequence>
<dbReference type="PANTHER" id="PTHR44757:SF2">
    <property type="entry name" value="BIOFILM ARCHITECTURE MAINTENANCE PROTEIN MBAA"/>
    <property type="match status" value="1"/>
</dbReference>
<dbReference type="InterPro" id="IPR052155">
    <property type="entry name" value="Biofilm_reg_signaling"/>
</dbReference>
<dbReference type="Gene3D" id="3.30.70.270">
    <property type="match status" value="1"/>
</dbReference>
<dbReference type="Pfam" id="PF00990">
    <property type="entry name" value="GGDEF"/>
    <property type="match status" value="1"/>
</dbReference>
<feature type="domain" description="GGDEF" evidence="2">
    <location>
        <begin position="229"/>
        <end position="362"/>
    </location>
</feature>
<proteinExistence type="predicted"/>
<dbReference type="SUPFAM" id="SSF55785">
    <property type="entry name" value="PYP-like sensor domain (PAS domain)"/>
    <property type="match status" value="1"/>
</dbReference>
<dbReference type="InterPro" id="IPR035919">
    <property type="entry name" value="EAL_sf"/>
</dbReference>
<name>A0A926ZZE8_9NOST</name>
<dbReference type="InterPro" id="IPR001633">
    <property type="entry name" value="EAL_dom"/>
</dbReference>
<evidence type="ECO:0000259" key="2">
    <source>
        <dbReference type="PROSITE" id="PS50887"/>
    </source>
</evidence>
<dbReference type="Pfam" id="PF00563">
    <property type="entry name" value="EAL"/>
    <property type="match status" value="1"/>
</dbReference>
<comment type="caution">
    <text evidence="3">The sequence shown here is derived from an EMBL/GenBank/DDBJ whole genome shotgun (WGS) entry which is preliminary data.</text>
</comment>
<accession>A0A926ZZE8</accession>
<dbReference type="AlphaFoldDB" id="A0A926ZZE8"/>
<dbReference type="InterPro" id="IPR000160">
    <property type="entry name" value="GGDEF_dom"/>
</dbReference>
<dbReference type="PANTHER" id="PTHR44757">
    <property type="entry name" value="DIGUANYLATE CYCLASE DGCP"/>
    <property type="match status" value="1"/>
</dbReference>
<dbReference type="CDD" id="cd01948">
    <property type="entry name" value="EAL"/>
    <property type="match status" value="1"/>
</dbReference>
<dbReference type="Gene3D" id="3.20.20.450">
    <property type="entry name" value="EAL domain"/>
    <property type="match status" value="1"/>
</dbReference>
<dbReference type="PROSITE" id="PS50887">
    <property type="entry name" value="GGDEF"/>
    <property type="match status" value="1"/>
</dbReference>
<keyword evidence="4" id="KW-1185">Reference proteome</keyword>
<dbReference type="InterPro" id="IPR029787">
    <property type="entry name" value="Nucleotide_cyclase"/>
</dbReference>
<evidence type="ECO:0000259" key="1">
    <source>
        <dbReference type="PROSITE" id="PS50883"/>
    </source>
</evidence>
<reference evidence="4" key="1">
    <citation type="journal article" date="2020" name="ISME J.">
        <title>Comparative genomics reveals insights into cyanobacterial evolution and habitat adaptation.</title>
        <authorList>
            <person name="Chen M.Y."/>
            <person name="Teng W.K."/>
            <person name="Zhao L."/>
            <person name="Hu C.X."/>
            <person name="Zhou Y.K."/>
            <person name="Han B.P."/>
            <person name="Song L.R."/>
            <person name="Shu W.S."/>
        </authorList>
    </citation>
    <scope>NUCLEOTIDE SEQUENCE [LARGE SCALE GENOMIC DNA]</scope>
    <source>
        <strain evidence="4">FACHB-251</strain>
    </source>
</reference>
<dbReference type="SUPFAM" id="SSF141868">
    <property type="entry name" value="EAL domain-like"/>
    <property type="match status" value="1"/>
</dbReference>
<dbReference type="SMART" id="SM00267">
    <property type="entry name" value="GGDEF"/>
    <property type="match status" value="1"/>
</dbReference>
<dbReference type="InterPro" id="IPR035965">
    <property type="entry name" value="PAS-like_dom_sf"/>
</dbReference>
<dbReference type="Proteomes" id="UP000662185">
    <property type="component" value="Unassembled WGS sequence"/>
</dbReference>
<dbReference type="FunFam" id="3.20.20.450:FF:000001">
    <property type="entry name" value="Cyclic di-GMP phosphodiesterase yahA"/>
    <property type="match status" value="1"/>
</dbReference>
<dbReference type="CDD" id="cd01949">
    <property type="entry name" value="GGDEF"/>
    <property type="match status" value="1"/>
</dbReference>
<dbReference type="InterPro" id="IPR043128">
    <property type="entry name" value="Rev_trsase/Diguanyl_cyclase"/>
</dbReference>
<protein>
    <submittedName>
        <fullName evidence="3">EAL domain-containing protein</fullName>
    </submittedName>
</protein>
<dbReference type="PROSITE" id="PS50883">
    <property type="entry name" value="EAL"/>
    <property type="match status" value="1"/>
</dbReference>
<gene>
    <name evidence="3" type="ORF">H6G06_02160</name>
</gene>
<dbReference type="SUPFAM" id="SSF55073">
    <property type="entry name" value="Nucleotide cyclase"/>
    <property type="match status" value="1"/>
</dbReference>
<dbReference type="NCBIfam" id="TIGR00254">
    <property type="entry name" value="GGDEF"/>
    <property type="match status" value="1"/>
</dbReference>